<sequence>MSGRCICLTLTELDHGSLQVPLCVLCYWIETNKFGAVGFYESMLEYCPKDEFVAMADRTSNYASLWENARLVQLNYPCHHWRMLVRGLGV</sequence>
<gene>
    <name evidence="1" type="ORF">BDW42DRAFT_174333</name>
</gene>
<dbReference type="AlphaFoldDB" id="A0A2J5HNI0"/>
<name>A0A2J5HNI0_9EURO</name>
<dbReference type="Proteomes" id="UP000235023">
    <property type="component" value="Unassembled WGS sequence"/>
</dbReference>
<keyword evidence="2" id="KW-1185">Reference proteome</keyword>
<proteinExistence type="predicted"/>
<organism evidence="1 2">
    <name type="scientific">Aspergillus taichungensis</name>
    <dbReference type="NCBI Taxonomy" id="482145"/>
    <lineage>
        <taxon>Eukaryota</taxon>
        <taxon>Fungi</taxon>
        <taxon>Dikarya</taxon>
        <taxon>Ascomycota</taxon>
        <taxon>Pezizomycotina</taxon>
        <taxon>Eurotiomycetes</taxon>
        <taxon>Eurotiomycetidae</taxon>
        <taxon>Eurotiales</taxon>
        <taxon>Aspergillaceae</taxon>
        <taxon>Aspergillus</taxon>
        <taxon>Aspergillus subgen. Circumdati</taxon>
    </lineage>
</organism>
<protein>
    <submittedName>
        <fullName evidence="1">Uncharacterized protein</fullName>
    </submittedName>
</protein>
<reference evidence="2" key="1">
    <citation type="submission" date="2017-12" db="EMBL/GenBank/DDBJ databases">
        <authorList>
            <consortium name="DOE Joint Genome Institute"/>
            <person name="Mondo S.J."/>
            <person name="Kjaerbolling I."/>
            <person name="Vesth T.C."/>
            <person name="Frisvad J.C."/>
            <person name="Nybo J.L."/>
            <person name="Theobald S."/>
            <person name="Kuo A."/>
            <person name="Bowyer P."/>
            <person name="Matsuda Y."/>
            <person name="Lyhne E.K."/>
            <person name="Kogle M.E."/>
            <person name="Clum A."/>
            <person name="Lipzen A."/>
            <person name="Salamov A."/>
            <person name="Ngan C.Y."/>
            <person name="Daum C."/>
            <person name="Chiniquy J."/>
            <person name="Barry K."/>
            <person name="LaButti K."/>
            <person name="Haridas S."/>
            <person name="Simmons B.A."/>
            <person name="Magnuson J.K."/>
            <person name="Mortensen U.H."/>
            <person name="Larsen T.O."/>
            <person name="Grigoriev I.V."/>
            <person name="Baker S.E."/>
            <person name="Andersen M.R."/>
            <person name="Nordberg H.P."/>
            <person name="Cantor M.N."/>
            <person name="Hua S.X."/>
        </authorList>
    </citation>
    <scope>NUCLEOTIDE SEQUENCE [LARGE SCALE GENOMIC DNA]</scope>
    <source>
        <strain evidence="2">IBT 19404</strain>
    </source>
</reference>
<evidence type="ECO:0000313" key="1">
    <source>
        <dbReference type="EMBL" id="PLN78768.1"/>
    </source>
</evidence>
<accession>A0A2J5HNI0</accession>
<evidence type="ECO:0000313" key="2">
    <source>
        <dbReference type="Proteomes" id="UP000235023"/>
    </source>
</evidence>
<dbReference type="EMBL" id="KZ559571">
    <property type="protein sequence ID" value="PLN78768.1"/>
    <property type="molecule type" value="Genomic_DNA"/>
</dbReference>